<feature type="domain" description="PBP" evidence="3">
    <location>
        <begin position="113"/>
        <end position="358"/>
    </location>
</feature>
<keyword evidence="5" id="KW-1185">Reference proteome</keyword>
<feature type="transmembrane region" description="Helical" evidence="2">
    <location>
        <begin position="45"/>
        <end position="66"/>
    </location>
</feature>
<dbReference type="Gene3D" id="3.40.190.10">
    <property type="entry name" value="Periplasmic binding protein-like II"/>
    <property type="match status" value="2"/>
</dbReference>
<protein>
    <submittedName>
        <fullName evidence="4">ABC-type phosphate transport system, periplasmic component</fullName>
    </submittedName>
</protein>
<dbReference type="EMBL" id="CP003587">
    <property type="protein sequence ID" value="AGY59217.1"/>
    <property type="molecule type" value="Genomic_DNA"/>
</dbReference>
<dbReference type="OrthoDB" id="506979at2"/>
<proteinExistence type="predicted"/>
<dbReference type="SUPFAM" id="SSF53850">
    <property type="entry name" value="Periplasmic binding protein-like II"/>
    <property type="match status" value="1"/>
</dbReference>
<dbReference type="STRING" id="1183438.GKIL_2971"/>
<dbReference type="Proteomes" id="UP000017396">
    <property type="component" value="Chromosome"/>
</dbReference>
<dbReference type="InterPro" id="IPR024370">
    <property type="entry name" value="PBP_domain"/>
</dbReference>
<dbReference type="AlphaFoldDB" id="U5QJP6"/>
<name>U5QJP6_GLOK1</name>
<dbReference type="InterPro" id="IPR050811">
    <property type="entry name" value="Phosphate_ABC_transporter"/>
</dbReference>
<keyword evidence="2" id="KW-0812">Transmembrane</keyword>
<dbReference type="PANTHER" id="PTHR30570:SF1">
    <property type="entry name" value="PHOSPHATE-BINDING PROTEIN PSTS"/>
    <property type="match status" value="1"/>
</dbReference>
<dbReference type="eggNOG" id="COG0226">
    <property type="taxonomic scope" value="Bacteria"/>
</dbReference>
<evidence type="ECO:0000256" key="2">
    <source>
        <dbReference type="SAM" id="Phobius"/>
    </source>
</evidence>
<dbReference type="PATRIC" id="fig|1183438.3.peg.2928"/>
<keyword evidence="2" id="KW-0472">Membrane</keyword>
<evidence type="ECO:0000259" key="3">
    <source>
        <dbReference type="Pfam" id="PF12849"/>
    </source>
</evidence>
<dbReference type="PANTHER" id="PTHR30570">
    <property type="entry name" value="PERIPLASMIC PHOSPHATE BINDING COMPONENT OF PHOSPHATE ABC TRANSPORTER"/>
    <property type="match status" value="1"/>
</dbReference>
<keyword evidence="1" id="KW-0732">Signal</keyword>
<dbReference type="KEGG" id="glj:GKIL_2971"/>
<keyword evidence="2" id="KW-1133">Transmembrane helix</keyword>
<accession>U5QJP6</accession>
<dbReference type="HOGENOM" id="CLU_026228_2_0_3"/>
<reference evidence="4 5" key="1">
    <citation type="journal article" date="2013" name="PLoS ONE">
        <title>Cultivation and Complete Genome Sequencing of Gloeobacter kilaueensis sp. nov., from a Lava Cave in Kilauea Caldera, Hawai'i.</title>
        <authorList>
            <person name="Saw J.H."/>
            <person name="Schatz M."/>
            <person name="Brown M.V."/>
            <person name="Kunkel D.D."/>
            <person name="Foster J.S."/>
            <person name="Shick H."/>
            <person name="Christensen S."/>
            <person name="Hou S."/>
            <person name="Wan X."/>
            <person name="Donachie S.P."/>
        </authorList>
    </citation>
    <scope>NUCLEOTIDE SEQUENCE [LARGE SCALE GENOMIC DNA]</scope>
    <source>
        <strain evidence="5">JS</strain>
    </source>
</reference>
<gene>
    <name evidence="4" type="ORF">GKIL_2971</name>
</gene>
<dbReference type="Pfam" id="PF12849">
    <property type="entry name" value="PBP_like_2"/>
    <property type="match status" value="1"/>
</dbReference>
<dbReference type="RefSeq" id="WP_023174455.1">
    <property type="nucleotide sequence ID" value="NC_022600.1"/>
</dbReference>
<organism evidence="4 5">
    <name type="scientific">Gloeobacter kilaueensis (strain ATCC BAA-2537 / CCAP 1431/1 / ULC 316 / JS1)</name>
    <dbReference type="NCBI Taxonomy" id="1183438"/>
    <lineage>
        <taxon>Bacteria</taxon>
        <taxon>Bacillati</taxon>
        <taxon>Cyanobacteriota</taxon>
        <taxon>Cyanophyceae</taxon>
        <taxon>Gloeobacterales</taxon>
        <taxon>Gloeobacteraceae</taxon>
        <taxon>Gloeobacter</taxon>
    </lineage>
</organism>
<sequence length="374" mass="39925">MTSNLSRVACRNCGYEYNAPDQLRCEICNNPFKARPVPIADARSPITLGVSLAVALAVAGGGYWLWKQLSPAVDTGILPAGPIAAASLNRTPPNGVQIYPTMGDVPGVPEGLFTYGGSRPLAPLRSQVALAQFQKAYPKFRLRYTEPVSGSGDSNWGTEKVLSGELAFAQASMPVTDAQYARAQNHGFVLQQIPIAYDARVYFVHPALGIDSLSVEQARAIFRGTITNWKQVGGPDLAIRPFFPSYSGKSLKAQGAGTNMQPVRDFTAAIRKVATTPGGISQSTAALVAGQKSVRLLAIRTTSGERISPVGPDGKVNAAAVRDGTYPLALRQFVVIRRDGQLDEQAGLAYVNLLLCDEGQKLIQQAGLVPLRVF</sequence>
<evidence type="ECO:0000256" key="1">
    <source>
        <dbReference type="ARBA" id="ARBA00022729"/>
    </source>
</evidence>
<evidence type="ECO:0000313" key="5">
    <source>
        <dbReference type="Proteomes" id="UP000017396"/>
    </source>
</evidence>
<evidence type="ECO:0000313" key="4">
    <source>
        <dbReference type="EMBL" id="AGY59217.1"/>
    </source>
</evidence>